<dbReference type="Pfam" id="PF11951">
    <property type="entry name" value="Fungal_trans_2"/>
    <property type="match status" value="1"/>
</dbReference>
<organism evidence="1 2">
    <name type="scientific">Monilinia fructicola</name>
    <name type="common">Brown rot fungus</name>
    <name type="synonym">Ciboria fructicola</name>
    <dbReference type="NCBI Taxonomy" id="38448"/>
    <lineage>
        <taxon>Eukaryota</taxon>
        <taxon>Fungi</taxon>
        <taxon>Dikarya</taxon>
        <taxon>Ascomycota</taxon>
        <taxon>Pezizomycotina</taxon>
        <taxon>Leotiomycetes</taxon>
        <taxon>Helotiales</taxon>
        <taxon>Sclerotiniaceae</taxon>
        <taxon>Monilinia</taxon>
    </lineage>
</organism>
<dbReference type="Proteomes" id="UP000322873">
    <property type="component" value="Unassembled WGS sequence"/>
</dbReference>
<keyword evidence="2" id="KW-1185">Reference proteome</keyword>
<dbReference type="PANTHER" id="PTHR47784">
    <property type="entry name" value="STEROL UPTAKE CONTROL PROTEIN 2"/>
    <property type="match status" value="1"/>
</dbReference>
<protein>
    <submittedName>
        <fullName evidence="1">Uncharacterized protein</fullName>
    </submittedName>
</protein>
<dbReference type="EMBL" id="VICG01000015">
    <property type="protein sequence ID" value="KAA8564245.1"/>
    <property type="molecule type" value="Genomic_DNA"/>
</dbReference>
<name>A0A5M9JA92_MONFR</name>
<evidence type="ECO:0000313" key="1">
    <source>
        <dbReference type="EMBL" id="KAA8564245.1"/>
    </source>
</evidence>
<dbReference type="InterPro" id="IPR021858">
    <property type="entry name" value="Fun_TF"/>
</dbReference>
<evidence type="ECO:0000313" key="2">
    <source>
        <dbReference type="Proteomes" id="UP000322873"/>
    </source>
</evidence>
<dbReference type="InterPro" id="IPR053157">
    <property type="entry name" value="Sterol_Uptake_Regulator"/>
</dbReference>
<proteinExistence type="predicted"/>
<accession>A0A5M9JA92</accession>
<dbReference type="PANTHER" id="PTHR47784:SF5">
    <property type="entry name" value="STEROL UPTAKE CONTROL PROTEIN 2"/>
    <property type="match status" value="1"/>
</dbReference>
<reference evidence="1 2" key="1">
    <citation type="submission" date="2019-06" db="EMBL/GenBank/DDBJ databases">
        <title>Genome Sequence of the Brown Rot Fungal Pathogen Monilinia fructicola.</title>
        <authorList>
            <person name="De Miccolis Angelini R.M."/>
            <person name="Landi L."/>
            <person name="Abate D."/>
            <person name="Pollastro S."/>
            <person name="Romanazzi G."/>
            <person name="Faretra F."/>
        </authorList>
    </citation>
    <scope>NUCLEOTIDE SEQUENCE [LARGE SCALE GENOMIC DNA]</scope>
    <source>
        <strain evidence="1 2">Mfrc123</strain>
    </source>
</reference>
<gene>
    <name evidence="1" type="ORF">EYC84_011191</name>
</gene>
<sequence>MHAHPYLPVGSKEIWVTYVPILAHHNSFLLHSMLALSASHISHNSPSTSQVATTNYHALSLHHRVLAIRGLSELFITLNSSTLSRVQKQTIQATLYSLTFQSYYLSDLSGFFELLYFFRGCSILRGIFTTDAKDVGPEMCLEGDGGHWEQMETRLYDLPQVLNDDVQDAETSLSFVKSLCRGNKMNWEFHRMLVAVVQDWKVSSLAAYFKFIQIYLAISKMSNYTFFKFTDRENRVGRVLLAHFLAVQKIMGPILNREVEFDRERGDGGLRFTGGIRGHKHWVEGIWDELIEDKSREWEAFMEWPRRIFS</sequence>
<dbReference type="GO" id="GO:0001228">
    <property type="term" value="F:DNA-binding transcription activator activity, RNA polymerase II-specific"/>
    <property type="evidence" value="ECO:0007669"/>
    <property type="project" value="TreeGrafter"/>
</dbReference>
<dbReference type="AlphaFoldDB" id="A0A5M9JA92"/>
<comment type="caution">
    <text evidence="1">The sequence shown here is derived from an EMBL/GenBank/DDBJ whole genome shotgun (WGS) entry which is preliminary data.</text>
</comment>
<dbReference type="VEuPathDB" id="FungiDB:MFRU_061g00060"/>